<gene>
    <name evidence="3" type="ORF">O7A60_22595</name>
</gene>
<dbReference type="InterPro" id="IPR010258">
    <property type="entry name" value="Conjugal_tfr_TrbG/VirB9/CagX"/>
</dbReference>
<accession>A0ABU8L0P8</accession>
<evidence type="ECO:0000256" key="2">
    <source>
        <dbReference type="ARBA" id="ARBA00022729"/>
    </source>
</evidence>
<proteinExistence type="inferred from homology"/>
<dbReference type="InterPro" id="IPR038161">
    <property type="entry name" value="VirB9/CagX/TrbG_C_sf"/>
</dbReference>
<dbReference type="Pfam" id="PF03524">
    <property type="entry name" value="CagX"/>
    <property type="match status" value="1"/>
</dbReference>
<evidence type="ECO:0000256" key="1">
    <source>
        <dbReference type="ARBA" id="ARBA00006135"/>
    </source>
</evidence>
<dbReference type="InterPro" id="IPR033645">
    <property type="entry name" value="VirB9/CagX/TrbG_C"/>
</dbReference>
<organism evidence="3 4">
    <name type="scientific">Mesorhizobium salmacidum</name>
    <dbReference type="NCBI Taxonomy" id="3015171"/>
    <lineage>
        <taxon>Bacteria</taxon>
        <taxon>Pseudomonadati</taxon>
        <taxon>Pseudomonadota</taxon>
        <taxon>Alphaproteobacteria</taxon>
        <taxon>Hyphomicrobiales</taxon>
        <taxon>Phyllobacteriaceae</taxon>
        <taxon>Mesorhizobium</taxon>
    </lineage>
</organism>
<sequence>MAEQSPVGFAADARIKRYVYDEHNVYKLSLYLKSVTAIQFDAGEKVESILIGDSASWQVIKLKMGNVVSLKPIIDQALTNMTIYTDQRVYTFELRSVGEIKAGMKAGAAQAFRIVFTYPEQSRAPDKSLARGGPVNHNYMVSGHARFRPLAVTDNTLQTTFVLPKGAPRPAIFSVGNHREEKLVNSRTDDDRVIVDGTSDYWVMRIGDDAVCVGKTDAVQSQKNK</sequence>
<reference evidence="3 4" key="1">
    <citation type="submission" date="2022-12" db="EMBL/GenBank/DDBJ databases">
        <authorList>
            <person name="Muema E."/>
        </authorList>
    </citation>
    <scope>NUCLEOTIDE SEQUENCE [LARGE SCALE GENOMIC DNA]</scope>
    <source>
        <strain evidence="4">1326</strain>
    </source>
</reference>
<dbReference type="Gene3D" id="2.60.40.2500">
    <property type="match status" value="1"/>
</dbReference>
<protein>
    <submittedName>
        <fullName evidence="3">TrbG/VirB9 family P-type conjugative transfer protein</fullName>
    </submittedName>
</protein>
<evidence type="ECO:0000313" key="4">
    <source>
        <dbReference type="Proteomes" id="UP001387293"/>
    </source>
</evidence>
<comment type="similarity">
    <text evidence="1">Belongs to the TrbG/VirB9 family.</text>
</comment>
<dbReference type="EMBL" id="JAPYKS010000018">
    <property type="protein sequence ID" value="MEI9411538.1"/>
    <property type="molecule type" value="Genomic_DNA"/>
</dbReference>
<keyword evidence="4" id="KW-1185">Reference proteome</keyword>
<keyword evidence="2" id="KW-0732">Signal</keyword>
<comment type="caution">
    <text evidence="3">The sequence shown here is derived from an EMBL/GenBank/DDBJ whole genome shotgun (WGS) entry which is preliminary data.</text>
</comment>
<dbReference type="Proteomes" id="UP001387293">
    <property type="component" value="Unassembled WGS sequence"/>
</dbReference>
<name>A0ABU8L0P8_9HYPH</name>
<evidence type="ECO:0000313" key="3">
    <source>
        <dbReference type="EMBL" id="MEI9411538.1"/>
    </source>
</evidence>
<dbReference type="RefSeq" id="WP_245262359.1">
    <property type="nucleotide sequence ID" value="NZ_JAPYKS010000018.1"/>
</dbReference>
<dbReference type="CDD" id="cd06911">
    <property type="entry name" value="VirB9_CagX_TrbG"/>
    <property type="match status" value="1"/>
</dbReference>